<dbReference type="EMBL" id="AP019297">
    <property type="protein sequence ID" value="BBG95709.1"/>
    <property type="molecule type" value="Genomic_DNA"/>
</dbReference>
<sequence length="167" mass="18508">MDDMPIGMGEGWPARQAGTKLSVVVDGELYAFDPSSSLDSGKIKVYDQGEDAWKVVIGKVPIHDFAGSESPYLLAGFHGKLHVITKDVNHEITVLRADLCSNLGLCHQAHLLSYLAPHLIILTQWQNQMQLCGRPLALGILGQLNWLVVKSLTFSIWLRIHVIQWAL</sequence>
<accession>A0A4Y1QV42</accession>
<dbReference type="AlphaFoldDB" id="A0A4Y1QV42"/>
<protein>
    <recommendedName>
        <fullName evidence="2">Galactose oxidase/kelch repeat superfamily protein</fullName>
    </recommendedName>
</protein>
<organism evidence="1">
    <name type="scientific">Prunus dulcis</name>
    <name type="common">Almond</name>
    <name type="synonym">Amygdalus dulcis</name>
    <dbReference type="NCBI Taxonomy" id="3755"/>
    <lineage>
        <taxon>Eukaryota</taxon>
        <taxon>Viridiplantae</taxon>
        <taxon>Streptophyta</taxon>
        <taxon>Embryophyta</taxon>
        <taxon>Tracheophyta</taxon>
        <taxon>Spermatophyta</taxon>
        <taxon>Magnoliopsida</taxon>
        <taxon>eudicotyledons</taxon>
        <taxon>Gunneridae</taxon>
        <taxon>Pentapetalae</taxon>
        <taxon>rosids</taxon>
        <taxon>fabids</taxon>
        <taxon>Rosales</taxon>
        <taxon>Rosaceae</taxon>
        <taxon>Amygdaloideae</taxon>
        <taxon>Amygdaleae</taxon>
        <taxon>Prunus</taxon>
    </lineage>
</organism>
<name>A0A4Y1QV42_PRUDU</name>
<gene>
    <name evidence="1" type="ORF">Prudu_004329</name>
</gene>
<evidence type="ECO:0000313" key="1">
    <source>
        <dbReference type="EMBL" id="BBG95709.1"/>
    </source>
</evidence>
<proteinExistence type="predicted"/>
<reference evidence="1" key="1">
    <citation type="journal article" date="2019" name="Science">
        <title>Mutation of a bHLH transcription factor allowed almond domestication.</title>
        <authorList>
            <person name="Sanchez-Perez R."/>
            <person name="Pavan S."/>
            <person name="Mazzeo R."/>
            <person name="Moldovan C."/>
            <person name="Aiese Cigliano R."/>
            <person name="Del Cueto J."/>
            <person name="Ricciardi F."/>
            <person name="Lotti C."/>
            <person name="Ricciardi L."/>
            <person name="Dicenta F."/>
            <person name="Lopez-Marques R.L."/>
            <person name="Lindberg Moller B."/>
        </authorList>
    </citation>
    <scope>NUCLEOTIDE SEQUENCE</scope>
</reference>
<evidence type="ECO:0008006" key="2">
    <source>
        <dbReference type="Google" id="ProtNLM"/>
    </source>
</evidence>